<keyword evidence="3 4" id="KW-0539">Nucleus</keyword>
<evidence type="ECO:0000256" key="6">
    <source>
        <dbReference type="SAM" id="MobiDB-lite"/>
    </source>
</evidence>
<dbReference type="SUPFAM" id="SSF46689">
    <property type="entry name" value="Homeodomain-like"/>
    <property type="match status" value="1"/>
</dbReference>
<evidence type="ECO:0000259" key="7">
    <source>
        <dbReference type="PROSITE" id="PS50071"/>
    </source>
</evidence>
<dbReference type="PANTHER" id="PTHR36968">
    <property type="entry name" value="HOMEOBOX-DDT DOMAIN PROTEIN RLT2"/>
    <property type="match status" value="1"/>
</dbReference>
<feature type="domain" description="DDT" evidence="8">
    <location>
        <begin position="578"/>
        <end position="637"/>
    </location>
</feature>
<dbReference type="GO" id="GO:0031010">
    <property type="term" value="C:ISWI-type complex"/>
    <property type="evidence" value="ECO:0007669"/>
    <property type="project" value="EnsemblPlants"/>
</dbReference>
<feature type="region of interest" description="Disordered" evidence="6">
    <location>
        <begin position="97"/>
        <end position="162"/>
    </location>
</feature>
<dbReference type="Pfam" id="PF15613">
    <property type="entry name" value="WSD"/>
    <property type="match status" value="1"/>
</dbReference>
<feature type="DNA-binding region" description="Homeobox" evidence="4">
    <location>
        <begin position="42"/>
        <end position="101"/>
    </location>
</feature>
<feature type="domain" description="Homeobox" evidence="7">
    <location>
        <begin position="40"/>
        <end position="100"/>
    </location>
</feature>
<feature type="compositionally biased region" description="Polar residues" evidence="6">
    <location>
        <begin position="1594"/>
        <end position="1611"/>
    </location>
</feature>
<feature type="region of interest" description="Disordered" evidence="6">
    <location>
        <begin position="1"/>
        <end position="49"/>
    </location>
</feature>
<dbReference type="PANTHER" id="PTHR36968:SF5">
    <property type="entry name" value="HOMEOBOX-DDT DOMAIN PROTEIN RLT2"/>
    <property type="match status" value="1"/>
</dbReference>
<keyword evidence="2" id="KW-0804">Transcription</keyword>
<reference evidence="10 11" key="1">
    <citation type="submission" date="2019-12" db="EMBL/GenBank/DDBJ databases">
        <authorList>
            <person name="Alioto T."/>
            <person name="Alioto T."/>
            <person name="Gomez Garrido J."/>
        </authorList>
    </citation>
    <scope>NUCLEOTIDE SEQUENCE [LARGE SCALE GENOMIC DNA]</scope>
</reference>
<feature type="compositionally biased region" description="Polar residues" evidence="6">
    <location>
        <begin position="311"/>
        <end position="324"/>
    </location>
</feature>
<feature type="region of interest" description="Disordered" evidence="6">
    <location>
        <begin position="1556"/>
        <end position="1651"/>
    </location>
</feature>
<sequence>METDGAGGSGSGGGGGGAGSCGGGGSAGSVEPEKKTTPEGEPRVKRKMKTPYQLELLEKTYAMETYPSEELRAELSVKLGLSDRQLQMWFCHRRLKDRKAPAEKQQTKRASPAAVAGPSGRSSGEMAVNNTEVENEHGSGLSLFGNSDLMPRPPQQQRVVHKVGTSVPRITTEMPAMRRFYEPPLAISEQRAIAFVEAQLGEPLREDGPILGMEFDPLPPGAFGAPIVTPVQQKHAGRSHEAQLYERPDPKIIKGASQAIHEFQFLPENPSLRSESYERTLPSHYYGSPADVQSARFPSSSGRSFKHGNEQEPSGHNLQGQTPVLSLLPHPGRQGNHLSPASGGVDIAPRINPLVNDNINANYVVRPATGPDNQIITPDRHVVLEERLEKKCKSEEARVAREIEAHEKRIRKELEKQDILRRKREEQMRKDMERQDRERRKEEERLLREKQREEERYQREQRREIERREKFLQKEYIRAEKKRLKEEMRREKEAARLRAANDRAAARRIAKESTELIEDEQLELMEFAASNRGSSSVLALDNETLQNVELLKDKLPDFPPKSVLLKRPFGVQPWADSEESVGNLLMVWRFLITFADVLGLWPFTLDEFAQAFHDYDPRLLGEIHIAILRCIIKDIEDVARTPANAVGSNQNSVNPGGGHPQIIEGAYAWGFDICSWQRHLTPLTWPEVLRQFALAAGFGPKLKKRSLQPAYHHDEIESNDGTDVISNLRNGVAAEKAVAIMQERGLSNPRRSRHRLTPGTVKFAAFHVLSLEGSKGLTILEVADKIQKSGLRDLTTSKTPEASISAALSRDIKLFERTAPSTYCLRSPYRKDPADTEVILSSAREKIQLFQNKYVDGIGADDVEKEDADRDQESESDILDDPDVDDLDTELKLKGNLHSKDTDQFEVENFCGYGKDNSCRELIEDSPKNLKQNSPSMQSLGFRDIKSRGTSSDQIVDVIGIHSQTTNPGQDTLIDECSYGEPWVQGLALGEYASLSVEERLDALVALIGVVNEGNAIRSTLEERLEAATALKKQMLAEAQLDRRRTKEDYVIKMQHSSFTSNRAEQNVSLGAFEDRRISLLGVDGKTESADADSVFRMGLNGQQSDQNYGKDLVGEKNLPVLEYSVGLDNPSLQQSLYAAEKSQFELKAFIGHRAEEMYVYRSLPLGQDRRRNRYWQFIASPSQNDPGSGRIYVELQDGRWRLIDTEEGFDDLLALLDVRGVRESHLRSMLQRIETSFKEAARKNFANSGQHVGDEVKKEVLEMGSKPYICSSMESPKNVISIPGFNLQELSSSAIELGRNGTDDKFAMERYRYSEKWMWEECFNSNIVCALKYGTPRSQQLLEICDCSHAKCFCEDNHCPCHRISDTSGNKLGFSEHVTQCERKLREESDGVLHKLDLSVPPRIRLLKAQLATVEASIPQEALEPIWSDTYRKSWGMKLLMALTAEDLLQTLTLLEGGLKRDFLLANFETTNELLGSCNLIGHLDDNAYGLDAVMALPWIPLATSAVALRLMELDASICYTPDQKKDFQKDGRSGYFIKLPSRCSTLGNGLDYIPPQVGNLQEDNLNGRTSLKRGRGRPRGSSRPHSGKSQRKTINSRNESGQVTTTNNYELPGWKGRSRGQGSCKKGRRSVRSRQKPVTRTAEVSHEEAKGIPFDEIPIIGQQEWNLEETPIEAEGAESASSSERSAFDDYNGQGTGDEFDEVMVLNVDYRAGEDDDEGAEEDGDGDDYIDDDIEGYFNRDYHEPGNTSTGGEQVKNINRSSDRGSESSSSSSDYSY</sequence>
<feature type="compositionally biased region" description="Basic residues" evidence="6">
    <location>
        <begin position="1572"/>
        <end position="1593"/>
    </location>
</feature>
<dbReference type="OrthoDB" id="6159439at2759"/>
<evidence type="ECO:0000259" key="9">
    <source>
        <dbReference type="PROSITE" id="PS51913"/>
    </source>
</evidence>
<feature type="compositionally biased region" description="Polar residues" evidence="6">
    <location>
        <begin position="1748"/>
        <end position="1761"/>
    </location>
</feature>
<dbReference type="Gramene" id="OE9A115481T5">
    <property type="protein sequence ID" value="OE9A115481C5"/>
    <property type="gene ID" value="OE9A115481"/>
</dbReference>
<dbReference type="InterPro" id="IPR009057">
    <property type="entry name" value="Homeodomain-like_sf"/>
</dbReference>
<proteinExistence type="predicted"/>
<dbReference type="Proteomes" id="UP000594638">
    <property type="component" value="Unassembled WGS sequence"/>
</dbReference>
<dbReference type="InterPro" id="IPR007759">
    <property type="entry name" value="Asxl_HARE-HTH"/>
</dbReference>
<feature type="compositionally biased region" description="Gly residues" evidence="6">
    <location>
        <begin position="1"/>
        <end position="27"/>
    </location>
</feature>
<dbReference type="EMBL" id="CACTIH010000398">
    <property type="protein sequence ID" value="CAA2960412.1"/>
    <property type="molecule type" value="Genomic_DNA"/>
</dbReference>
<dbReference type="GO" id="GO:0006357">
    <property type="term" value="P:regulation of transcription by RNA polymerase II"/>
    <property type="evidence" value="ECO:0007669"/>
    <property type="project" value="InterPro"/>
</dbReference>
<feature type="compositionally biased region" description="Basic and acidic residues" evidence="6">
    <location>
        <begin position="31"/>
        <end position="43"/>
    </location>
</feature>
<dbReference type="PROSITE" id="PS50827">
    <property type="entry name" value="DDT"/>
    <property type="match status" value="1"/>
</dbReference>
<feature type="region of interest" description="Disordered" evidence="6">
    <location>
        <begin position="425"/>
        <end position="444"/>
    </location>
</feature>
<accession>A0A8S0Q509</accession>
<dbReference type="InterPro" id="IPR018501">
    <property type="entry name" value="DDT_dom"/>
</dbReference>
<feature type="compositionally biased region" description="Acidic residues" evidence="6">
    <location>
        <begin position="1716"/>
        <end position="1737"/>
    </location>
</feature>
<feature type="compositionally biased region" description="Acidic residues" evidence="6">
    <location>
        <begin position="874"/>
        <end position="885"/>
    </location>
</feature>
<dbReference type="Pfam" id="PF15612">
    <property type="entry name" value="WHIM1"/>
    <property type="match status" value="1"/>
</dbReference>
<evidence type="ECO:0000259" key="8">
    <source>
        <dbReference type="PROSITE" id="PS50827"/>
    </source>
</evidence>
<evidence type="ECO:0000256" key="1">
    <source>
        <dbReference type="ARBA" id="ARBA00004123"/>
    </source>
</evidence>
<comment type="subcellular location">
    <subcellularLocation>
        <location evidence="1 4 5">Nucleus</location>
    </subcellularLocation>
</comment>
<dbReference type="InterPro" id="IPR001356">
    <property type="entry name" value="HD"/>
</dbReference>
<keyword evidence="4 5" id="KW-0238">DNA-binding</keyword>
<feature type="region of interest" description="Disordered" evidence="6">
    <location>
        <begin position="283"/>
        <end position="326"/>
    </location>
</feature>
<keyword evidence="11" id="KW-1185">Reference proteome</keyword>
<feature type="compositionally biased region" description="Polar residues" evidence="6">
    <location>
        <begin position="1560"/>
        <end position="1571"/>
    </location>
</feature>
<dbReference type="InterPro" id="IPR028941">
    <property type="entry name" value="WHIM2_dom"/>
</dbReference>
<evidence type="ECO:0000256" key="4">
    <source>
        <dbReference type="PROSITE-ProRule" id="PRU00108"/>
    </source>
</evidence>
<dbReference type="Pfam" id="PF02791">
    <property type="entry name" value="DDT"/>
    <property type="match status" value="1"/>
</dbReference>
<dbReference type="GO" id="GO:0045892">
    <property type="term" value="P:negative regulation of DNA-templated transcription"/>
    <property type="evidence" value="ECO:0007669"/>
    <property type="project" value="EnsemblPlants"/>
</dbReference>
<dbReference type="Gene3D" id="1.10.10.60">
    <property type="entry name" value="Homeodomain-like"/>
    <property type="match status" value="1"/>
</dbReference>
<feature type="compositionally biased region" description="Basic residues" evidence="6">
    <location>
        <begin position="1627"/>
        <end position="1639"/>
    </location>
</feature>
<dbReference type="SMART" id="SM00389">
    <property type="entry name" value="HOX"/>
    <property type="match status" value="1"/>
</dbReference>
<feature type="compositionally biased region" description="Low complexity" evidence="6">
    <location>
        <begin position="1769"/>
        <end position="1779"/>
    </location>
</feature>
<evidence type="ECO:0000256" key="3">
    <source>
        <dbReference type="ARBA" id="ARBA00023242"/>
    </source>
</evidence>
<gene>
    <name evidence="10" type="ORF">OLEA9_A115481</name>
</gene>
<dbReference type="CDD" id="cd00086">
    <property type="entry name" value="homeodomain"/>
    <property type="match status" value="1"/>
</dbReference>
<feature type="domain" description="HTH HARE-type" evidence="9">
    <location>
        <begin position="759"/>
        <end position="828"/>
    </location>
</feature>
<dbReference type="InterPro" id="IPR044977">
    <property type="entry name" value="RLT1-3"/>
</dbReference>
<feature type="region of interest" description="Disordered" evidence="6">
    <location>
        <begin position="860"/>
        <end position="885"/>
    </location>
</feature>
<organism evidence="10 11">
    <name type="scientific">Olea europaea subsp. europaea</name>
    <dbReference type="NCBI Taxonomy" id="158383"/>
    <lineage>
        <taxon>Eukaryota</taxon>
        <taxon>Viridiplantae</taxon>
        <taxon>Streptophyta</taxon>
        <taxon>Embryophyta</taxon>
        <taxon>Tracheophyta</taxon>
        <taxon>Spermatophyta</taxon>
        <taxon>Magnoliopsida</taxon>
        <taxon>eudicotyledons</taxon>
        <taxon>Gunneridae</taxon>
        <taxon>Pentapetalae</taxon>
        <taxon>asterids</taxon>
        <taxon>lamiids</taxon>
        <taxon>Lamiales</taxon>
        <taxon>Oleaceae</taxon>
        <taxon>Oleeae</taxon>
        <taxon>Olea</taxon>
    </lineage>
</organism>
<feature type="region of interest" description="Disordered" evidence="6">
    <location>
        <begin position="1675"/>
        <end position="1779"/>
    </location>
</feature>
<dbReference type="PROSITE" id="PS51913">
    <property type="entry name" value="HTH_HARE"/>
    <property type="match status" value="1"/>
</dbReference>
<dbReference type="PROSITE" id="PS50071">
    <property type="entry name" value="HOMEOBOX_2"/>
    <property type="match status" value="1"/>
</dbReference>
<keyword evidence="4 5" id="KW-0371">Homeobox</keyword>
<dbReference type="SMART" id="SM00571">
    <property type="entry name" value="DDT"/>
    <property type="match status" value="1"/>
</dbReference>
<evidence type="ECO:0000256" key="2">
    <source>
        <dbReference type="ARBA" id="ARBA00023163"/>
    </source>
</evidence>
<dbReference type="Pfam" id="PF00046">
    <property type="entry name" value="Homeodomain"/>
    <property type="match status" value="1"/>
</dbReference>
<dbReference type="GO" id="GO:0010228">
    <property type="term" value="P:vegetative to reproductive phase transition of meristem"/>
    <property type="evidence" value="ECO:0007669"/>
    <property type="project" value="EnsemblPlants"/>
</dbReference>
<evidence type="ECO:0000313" key="11">
    <source>
        <dbReference type="Proteomes" id="UP000594638"/>
    </source>
</evidence>
<dbReference type="Pfam" id="PF05066">
    <property type="entry name" value="HARE-HTH"/>
    <property type="match status" value="1"/>
</dbReference>
<evidence type="ECO:0000313" key="10">
    <source>
        <dbReference type="EMBL" id="CAA2960412.1"/>
    </source>
</evidence>
<name>A0A8S0Q509_OLEEU</name>
<protein>
    <submittedName>
        <fullName evidence="10">Homeobox-DDT domain RLT2-like</fullName>
    </submittedName>
</protein>
<dbReference type="InterPro" id="IPR028942">
    <property type="entry name" value="WHIM1_dom"/>
</dbReference>
<comment type="caution">
    <text evidence="10">The sequence shown here is derived from an EMBL/GenBank/DDBJ whole genome shotgun (WGS) entry which is preliminary data.</text>
</comment>
<evidence type="ECO:0000256" key="5">
    <source>
        <dbReference type="RuleBase" id="RU000682"/>
    </source>
</evidence>
<dbReference type="GO" id="GO:0000976">
    <property type="term" value="F:transcription cis-regulatory region binding"/>
    <property type="evidence" value="ECO:0007669"/>
    <property type="project" value="EnsemblPlants"/>
</dbReference>